<dbReference type="InterPro" id="IPR039249">
    <property type="entry name" value="GPATCH11"/>
</dbReference>
<protein>
    <recommendedName>
        <fullName evidence="2">G-patch domain-containing protein</fullName>
    </recommendedName>
</protein>
<comment type="caution">
    <text evidence="3">The sequence shown here is derived from an EMBL/GenBank/DDBJ whole genome shotgun (WGS) entry which is preliminary data.</text>
</comment>
<evidence type="ECO:0000256" key="1">
    <source>
        <dbReference type="SAM" id="MobiDB-lite"/>
    </source>
</evidence>
<name>A0ABR1K525_9AGAR</name>
<dbReference type="SMART" id="SM01173">
    <property type="entry name" value="DUF4187"/>
    <property type="match status" value="1"/>
</dbReference>
<keyword evidence="4" id="KW-1185">Reference proteome</keyword>
<dbReference type="InterPro" id="IPR000467">
    <property type="entry name" value="G_patch_dom"/>
</dbReference>
<feature type="compositionally biased region" description="Polar residues" evidence="1">
    <location>
        <begin position="19"/>
        <end position="30"/>
    </location>
</feature>
<dbReference type="PANTHER" id="PTHR21032:SF0">
    <property type="entry name" value="G PATCH DOMAIN-CONTAINING PROTEIN 11"/>
    <property type="match status" value="1"/>
</dbReference>
<sequence length="364" mass="40954">MSDGEDDYLSDKFLLETIPQSSTSTKTYSQLRKDADKKSKLKNQQNRTKSRRERELEAREEGLSKSLFARAREDEESGGAENKALSIMMKMGFKPGQSLGKIDDNNQGKVSPPPTSSEISKDRNEGNESNLSPLGASTPTEISSVKEEYSHRTEPLPLNEWAGKKGIGTSKKRGPSPSSAERVAKMARMAEESANEDFRDRTRREYQERRAEGRLGPAQRTCANLDEKAGKKFNVLWLNPGNPETFPPGLMDALSLHTTLDVSSSNHGRQGDRDIATRLRQQMKSDALQPLDSDEKHSDTAVESFSEDILREAAQFLRLQAQDRLSLVLSYLRDNYAYCFWCGTQYDDQEEMENQCPGDDEESH</sequence>
<feature type="region of interest" description="Disordered" evidence="1">
    <location>
        <begin position="19"/>
        <end position="182"/>
    </location>
</feature>
<feature type="domain" description="G-patch" evidence="2">
    <location>
        <begin position="80"/>
        <end position="132"/>
    </location>
</feature>
<accession>A0ABR1K525</accession>
<dbReference type="Pfam" id="PF13821">
    <property type="entry name" value="DUF4187"/>
    <property type="match status" value="1"/>
</dbReference>
<reference evidence="3 4" key="1">
    <citation type="submission" date="2024-01" db="EMBL/GenBank/DDBJ databases">
        <title>A draft genome for the cacao thread blight pathogen Marasmiellus scandens.</title>
        <authorList>
            <person name="Baruah I.K."/>
            <person name="Leung J."/>
            <person name="Bukari Y."/>
            <person name="Amoako-Attah I."/>
            <person name="Meinhardt L.W."/>
            <person name="Bailey B.A."/>
            <person name="Cohen S.P."/>
        </authorList>
    </citation>
    <scope>NUCLEOTIDE SEQUENCE [LARGE SCALE GENOMIC DNA]</scope>
    <source>
        <strain evidence="3 4">GH-19</strain>
    </source>
</reference>
<evidence type="ECO:0000313" key="4">
    <source>
        <dbReference type="Proteomes" id="UP001498398"/>
    </source>
</evidence>
<feature type="compositionally biased region" description="Polar residues" evidence="1">
    <location>
        <begin position="127"/>
        <end position="143"/>
    </location>
</feature>
<dbReference type="InterPro" id="IPR025239">
    <property type="entry name" value="DUF4187"/>
</dbReference>
<dbReference type="Pfam" id="PF01585">
    <property type="entry name" value="G-patch"/>
    <property type="match status" value="1"/>
</dbReference>
<evidence type="ECO:0000259" key="2">
    <source>
        <dbReference type="PROSITE" id="PS50174"/>
    </source>
</evidence>
<dbReference type="Proteomes" id="UP001498398">
    <property type="component" value="Unassembled WGS sequence"/>
</dbReference>
<proteinExistence type="predicted"/>
<dbReference type="EMBL" id="JBANRG010000002">
    <property type="protein sequence ID" value="KAK7470840.1"/>
    <property type="molecule type" value="Genomic_DNA"/>
</dbReference>
<feature type="compositionally biased region" description="Basic and acidic residues" evidence="1">
    <location>
        <begin position="52"/>
        <end position="63"/>
    </location>
</feature>
<dbReference type="PROSITE" id="PS50174">
    <property type="entry name" value="G_PATCH"/>
    <property type="match status" value="1"/>
</dbReference>
<gene>
    <name evidence="3" type="ORF">VKT23_002257</name>
</gene>
<evidence type="ECO:0000313" key="3">
    <source>
        <dbReference type="EMBL" id="KAK7470840.1"/>
    </source>
</evidence>
<feature type="compositionally biased region" description="Basic and acidic residues" evidence="1">
    <location>
        <begin position="144"/>
        <end position="154"/>
    </location>
</feature>
<organism evidence="3 4">
    <name type="scientific">Marasmiellus scandens</name>
    <dbReference type="NCBI Taxonomy" id="2682957"/>
    <lineage>
        <taxon>Eukaryota</taxon>
        <taxon>Fungi</taxon>
        <taxon>Dikarya</taxon>
        <taxon>Basidiomycota</taxon>
        <taxon>Agaricomycotina</taxon>
        <taxon>Agaricomycetes</taxon>
        <taxon>Agaricomycetidae</taxon>
        <taxon>Agaricales</taxon>
        <taxon>Marasmiineae</taxon>
        <taxon>Omphalotaceae</taxon>
        <taxon>Marasmiellus</taxon>
    </lineage>
</organism>
<dbReference type="PANTHER" id="PTHR21032">
    <property type="entry name" value="G PATCH DOMAIN-CONTAINING PROTEIN 11"/>
    <property type="match status" value="1"/>
</dbReference>